<feature type="region of interest" description="Disordered" evidence="1">
    <location>
        <begin position="574"/>
        <end position="600"/>
    </location>
</feature>
<dbReference type="EMBL" id="CAJPDS010000031">
    <property type="protein sequence ID" value="CAF9922594.1"/>
    <property type="molecule type" value="Genomic_DNA"/>
</dbReference>
<protein>
    <recommendedName>
        <fullName evidence="6">Protein SMG7</fullName>
    </recommendedName>
</protein>
<evidence type="ECO:0000259" key="3">
    <source>
        <dbReference type="Pfam" id="PF10374"/>
    </source>
</evidence>
<reference evidence="4" key="1">
    <citation type="submission" date="2021-03" db="EMBL/GenBank/DDBJ databases">
        <authorList>
            <person name="Tagirdzhanova G."/>
        </authorList>
    </citation>
    <scope>NUCLEOTIDE SEQUENCE</scope>
</reference>
<proteinExistence type="predicted"/>
<evidence type="ECO:0008006" key="6">
    <source>
        <dbReference type="Google" id="ProtNLM"/>
    </source>
</evidence>
<feature type="compositionally biased region" description="Basic and acidic residues" evidence="1">
    <location>
        <begin position="574"/>
        <end position="585"/>
    </location>
</feature>
<evidence type="ECO:0000259" key="2">
    <source>
        <dbReference type="Pfam" id="PF10373"/>
    </source>
</evidence>
<dbReference type="InterPro" id="IPR045153">
    <property type="entry name" value="Est1/Ebs1-like"/>
</dbReference>
<feature type="domain" description="DNA/RNA-binding" evidence="2">
    <location>
        <begin position="189"/>
        <end position="479"/>
    </location>
</feature>
<evidence type="ECO:0000256" key="1">
    <source>
        <dbReference type="SAM" id="MobiDB-lite"/>
    </source>
</evidence>
<evidence type="ECO:0000313" key="5">
    <source>
        <dbReference type="Proteomes" id="UP000664521"/>
    </source>
</evidence>
<accession>A0A8H3FDK0</accession>
<dbReference type="OrthoDB" id="69928at2759"/>
<gene>
    <name evidence="4" type="ORF">HETSPECPRED_005097</name>
</gene>
<dbReference type="AlphaFoldDB" id="A0A8H3FDK0"/>
<sequence>MASLKEQLLKATQQTRADLIAALAPKDLIYNDLNEYVMRYRTSCESLLLNDFEFALGYEVEQKLWDAHVKINKRYQKMLSLTRTSEGKKTPVEYRKTAKRYLDFIKESQRFYRVYIKKLASSFGGVPQLDAIAYSLRLDTSSEEAITEPSQSMGRAVLLSCHQTLVRLGDLSRYRETELSGDKANWGPAIGYYDLAGTVYPPSGVSHNQLAVIAKCREHHLSAIYHLYRALAAEESHPMAKGNLELEFKKIEAAWTKGESISSRANEKPQQPGTVLENWFMRLHALCYKGSEFAEHDELENEVLSQLAVELKERSLESFLNKIVLINITAQFNASEDFQSPPHPPAKMQALFFFLRLNVRTFFTLLQLLQSELELGASGEAAPHLAHGLGSGSHRITAVARRLLPSLRQYSSWLTVNLTLLVNKVGDNVLEVQVREMWRTYANTLTIIASTFNVAELPSIEYLLEEDEDTVCYKPFKDDTSTRYRPSGSTDMKPVFHTQGVERQHPNVDMLGRIGDFLIVGVKLAMENKDVPIDYQTSTGTFVYREEGVPSELLASPAGHQATLSSTSILREEIPRTQGSKRVDEASMADGQGSHAPSVSLGTSAENWVNNLLEGESTGLSAEKGPIEDETIDKEPRCDTSQAVVNDTSYGSIGSTTAADLVRDVRRFSTPQASPRPHLPSIYNSPFAPLADEEAPLSRRSTEKYVTPNHSQQNSLQGFVGTFSPSNIQQGFTVFPQQPNGYHHQVDSSMSSFGAPSSIGYSQSLPRAHLTTHSPRNYPINYEDGSFMSSNIFSGSVWNGTIRHAGMVPTPPNGQEDVYGGW</sequence>
<dbReference type="PANTHER" id="PTHR15696:SF36">
    <property type="entry name" value="NONSENSE-MEDIATED MRNA DECAY FACTOR"/>
    <property type="match status" value="1"/>
</dbReference>
<dbReference type="PANTHER" id="PTHR15696">
    <property type="entry name" value="SMG-7 SUPPRESSOR WITH MORPHOLOGICAL EFFECT ON GENITALIA PROTEIN 7"/>
    <property type="match status" value="1"/>
</dbReference>
<dbReference type="Pfam" id="PF10373">
    <property type="entry name" value="EST1_DNA_bind"/>
    <property type="match status" value="1"/>
</dbReference>
<dbReference type="InterPro" id="IPR011990">
    <property type="entry name" value="TPR-like_helical_dom_sf"/>
</dbReference>
<dbReference type="InterPro" id="IPR019458">
    <property type="entry name" value="Est1-like_N"/>
</dbReference>
<dbReference type="SUPFAM" id="SSF48452">
    <property type="entry name" value="TPR-like"/>
    <property type="match status" value="1"/>
</dbReference>
<dbReference type="Proteomes" id="UP000664521">
    <property type="component" value="Unassembled WGS sequence"/>
</dbReference>
<evidence type="ECO:0000313" key="4">
    <source>
        <dbReference type="EMBL" id="CAF9922594.1"/>
    </source>
</evidence>
<name>A0A8H3FDK0_9LECA</name>
<dbReference type="InterPro" id="IPR018834">
    <property type="entry name" value="DNA/RNA-bd_Est1-type"/>
</dbReference>
<organism evidence="4 5">
    <name type="scientific">Heterodermia speciosa</name>
    <dbReference type="NCBI Taxonomy" id="116794"/>
    <lineage>
        <taxon>Eukaryota</taxon>
        <taxon>Fungi</taxon>
        <taxon>Dikarya</taxon>
        <taxon>Ascomycota</taxon>
        <taxon>Pezizomycotina</taxon>
        <taxon>Lecanoromycetes</taxon>
        <taxon>OSLEUM clade</taxon>
        <taxon>Lecanoromycetidae</taxon>
        <taxon>Caliciales</taxon>
        <taxon>Physciaceae</taxon>
        <taxon>Heterodermia</taxon>
    </lineage>
</organism>
<feature type="domain" description="Telomerase activating protein Est1-like N-terminal" evidence="3">
    <location>
        <begin position="59"/>
        <end position="177"/>
    </location>
</feature>
<keyword evidence="5" id="KW-1185">Reference proteome</keyword>
<dbReference type="Gene3D" id="1.25.40.10">
    <property type="entry name" value="Tetratricopeptide repeat domain"/>
    <property type="match status" value="1"/>
</dbReference>
<dbReference type="Pfam" id="PF10374">
    <property type="entry name" value="EST1"/>
    <property type="match status" value="1"/>
</dbReference>
<comment type="caution">
    <text evidence="4">The sequence shown here is derived from an EMBL/GenBank/DDBJ whole genome shotgun (WGS) entry which is preliminary data.</text>
</comment>